<evidence type="ECO:0000256" key="2">
    <source>
        <dbReference type="SAM" id="Phobius"/>
    </source>
</evidence>
<dbReference type="Pfam" id="PF11377">
    <property type="entry name" value="DUF3180"/>
    <property type="match status" value="1"/>
</dbReference>
<dbReference type="InterPro" id="IPR021517">
    <property type="entry name" value="DUF3180"/>
</dbReference>
<evidence type="ECO:0000313" key="3">
    <source>
        <dbReference type="EMBL" id="GIG73772.1"/>
    </source>
</evidence>
<evidence type="ECO:0000256" key="1">
    <source>
        <dbReference type="SAM" id="MobiDB-lite"/>
    </source>
</evidence>
<reference evidence="3" key="1">
    <citation type="submission" date="2021-01" db="EMBL/GenBank/DDBJ databases">
        <title>Whole genome shotgun sequence of Planosporangium flavigriseum NBRC 105377.</title>
        <authorList>
            <person name="Komaki H."/>
            <person name="Tamura T."/>
        </authorList>
    </citation>
    <scope>NUCLEOTIDE SEQUENCE</scope>
    <source>
        <strain evidence="3">NBRC 105377</strain>
    </source>
</reference>
<keyword evidence="2" id="KW-0472">Membrane</keyword>
<feature type="transmembrane region" description="Helical" evidence="2">
    <location>
        <begin position="128"/>
        <end position="148"/>
    </location>
</feature>
<feature type="transmembrane region" description="Helical" evidence="2">
    <location>
        <begin position="86"/>
        <end position="108"/>
    </location>
</feature>
<comment type="caution">
    <text evidence="3">The sequence shown here is derived from an EMBL/GenBank/DDBJ whole genome shotgun (WGS) entry which is preliminary data.</text>
</comment>
<dbReference type="Proteomes" id="UP000653674">
    <property type="component" value="Unassembled WGS sequence"/>
</dbReference>
<feature type="region of interest" description="Disordered" evidence="1">
    <location>
        <begin position="156"/>
        <end position="181"/>
    </location>
</feature>
<sequence>MSTPPERTPEPRMRPTNPSTLFVAALAMAAVAWLVISHFYGDMPTLPWLPPFVMIGLALVEAVLAPSTKARIDRKDGTLPVNPLTVAWYVVLAKASALGGALFTGVYAGLLAWLLPQRTQIAHVGQDLPPAIVGLVGALGLTLAGLWLERACRVPPTPPDEDRIGEDRPGGERSGGRSGGV</sequence>
<feature type="transmembrane region" description="Helical" evidence="2">
    <location>
        <begin position="21"/>
        <end position="40"/>
    </location>
</feature>
<gene>
    <name evidence="3" type="ORF">Pfl04_21760</name>
</gene>
<dbReference type="AlphaFoldDB" id="A0A8J3PLG1"/>
<protein>
    <submittedName>
        <fullName evidence="3">Membrane protein</fullName>
    </submittedName>
</protein>
<keyword evidence="2" id="KW-1133">Transmembrane helix</keyword>
<evidence type="ECO:0000313" key="4">
    <source>
        <dbReference type="Proteomes" id="UP000653674"/>
    </source>
</evidence>
<proteinExistence type="predicted"/>
<name>A0A8J3PLG1_9ACTN</name>
<keyword evidence="2" id="KW-0812">Transmembrane</keyword>
<feature type="transmembrane region" description="Helical" evidence="2">
    <location>
        <begin position="46"/>
        <end position="65"/>
    </location>
</feature>
<feature type="compositionally biased region" description="Basic and acidic residues" evidence="1">
    <location>
        <begin position="160"/>
        <end position="175"/>
    </location>
</feature>
<dbReference type="EMBL" id="BONU01000011">
    <property type="protein sequence ID" value="GIG73772.1"/>
    <property type="molecule type" value="Genomic_DNA"/>
</dbReference>
<accession>A0A8J3PLG1</accession>
<keyword evidence="4" id="KW-1185">Reference proteome</keyword>
<organism evidence="3 4">
    <name type="scientific">Planosporangium flavigriseum</name>
    <dbReference type="NCBI Taxonomy" id="373681"/>
    <lineage>
        <taxon>Bacteria</taxon>
        <taxon>Bacillati</taxon>
        <taxon>Actinomycetota</taxon>
        <taxon>Actinomycetes</taxon>
        <taxon>Micromonosporales</taxon>
        <taxon>Micromonosporaceae</taxon>
        <taxon>Planosporangium</taxon>
    </lineage>
</organism>